<evidence type="ECO:0000256" key="15">
    <source>
        <dbReference type="SAM" id="SignalP"/>
    </source>
</evidence>
<dbReference type="GeneID" id="111243496"/>
<evidence type="ECO:0000256" key="10">
    <source>
        <dbReference type="ARBA" id="ARBA00023004"/>
    </source>
</evidence>
<evidence type="ECO:0000256" key="13">
    <source>
        <dbReference type="PIRSR" id="PIRSR602401-1"/>
    </source>
</evidence>
<feature type="chain" id="PRO_5029751354" description="Cytochrome P450" evidence="15">
    <location>
        <begin position="19"/>
        <end position="491"/>
    </location>
</feature>
<keyword evidence="15" id="KW-0732">Signal</keyword>
<dbReference type="FunFam" id="1.10.630.10:FF:000182">
    <property type="entry name" value="Cytochrome P450 3A4"/>
    <property type="match status" value="1"/>
</dbReference>
<evidence type="ECO:0000256" key="6">
    <source>
        <dbReference type="ARBA" id="ARBA00022723"/>
    </source>
</evidence>
<dbReference type="GO" id="GO:0020037">
    <property type="term" value="F:heme binding"/>
    <property type="evidence" value="ECO:0007669"/>
    <property type="project" value="InterPro"/>
</dbReference>
<dbReference type="PANTHER" id="PTHR24292:SF102">
    <property type="entry name" value="CYTOCHROME P450 FAMILY-RELATED"/>
    <property type="match status" value="1"/>
</dbReference>
<evidence type="ECO:0000256" key="12">
    <source>
        <dbReference type="ARBA" id="ARBA00023136"/>
    </source>
</evidence>
<dbReference type="GO" id="GO:0005506">
    <property type="term" value="F:iron ion binding"/>
    <property type="evidence" value="ECO:0007669"/>
    <property type="project" value="InterPro"/>
</dbReference>
<comment type="similarity">
    <text evidence="4 14">Belongs to the cytochrome P450 family.</text>
</comment>
<keyword evidence="9 14" id="KW-0560">Oxidoreductase</keyword>
<evidence type="ECO:0000313" key="16">
    <source>
        <dbReference type="EnsemblMetazoa" id="XP_022644904"/>
    </source>
</evidence>
<dbReference type="PROSITE" id="PS00086">
    <property type="entry name" value="CYTOCHROME_P450"/>
    <property type="match status" value="1"/>
</dbReference>
<dbReference type="GO" id="GO:0005789">
    <property type="term" value="C:endoplasmic reticulum membrane"/>
    <property type="evidence" value="ECO:0007669"/>
    <property type="project" value="UniProtKB-SubCell"/>
</dbReference>
<evidence type="ECO:0000313" key="17">
    <source>
        <dbReference type="Proteomes" id="UP000594260"/>
    </source>
</evidence>
<reference evidence="16" key="1">
    <citation type="submission" date="2021-01" db="UniProtKB">
        <authorList>
            <consortium name="EnsemblMetazoa"/>
        </authorList>
    </citation>
    <scope>IDENTIFICATION</scope>
</reference>
<keyword evidence="5 13" id="KW-0349">Heme</keyword>
<dbReference type="OMA" id="TDIATNC"/>
<proteinExistence type="inferred from homology"/>
<dbReference type="KEGG" id="vde:111243496"/>
<sequence>MWLLLLLILSIYLVLVYTRRREHFALFNKLGLSGPTPSVLTGNLLQLSKLGHTEAFRKWQRLFGDTYGYFYGLQPIIVTTDVELLRKVLLKDAHVFYNRMFQFNLDTPHPVAGRQVHILRDANEIKAVRTQFTSAFTSSKLKKVIQTQEDAIRLFLEVVKPFAVAGNAFEVSKPLKRLAMDVVSRTTFGLALPVQTAEKVPEILYLCEKIALESLTSKTEFLATCLPASITQPTLRALYAVKLLAHSMDPLVKKIGAVIDVRRGNPDRYGTIVDNLLYKKILGRQMTEEEIMANAATAFFAGFDTSAVTLTLIVYRLGRHPEWQEKLRDEIRELWNEADASASISSLKLLDRFISETLRLQPPVPAFVLREAAKDYWHGSLLIPQGTSIQVPLTVLQRDPKVFPKPNEFDPDRFALNLPSAYYMPFGEGPRSCVGMRFALTLVKQTTVRLLQNYRVHLSKQLQATQDPLMEDSRILTRTKDILVRLELLEG</sequence>
<keyword evidence="8" id="KW-0492">Microsome</keyword>
<dbReference type="InterPro" id="IPR002401">
    <property type="entry name" value="Cyt_P450_E_grp-I"/>
</dbReference>
<dbReference type="Gene3D" id="1.10.630.10">
    <property type="entry name" value="Cytochrome P450"/>
    <property type="match status" value="1"/>
</dbReference>
<keyword evidence="10 13" id="KW-0408">Iron</keyword>
<evidence type="ECO:0000256" key="9">
    <source>
        <dbReference type="ARBA" id="ARBA00023002"/>
    </source>
</evidence>
<protein>
    <recommendedName>
        <fullName evidence="18">Cytochrome P450</fullName>
    </recommendedName>
</protein>
<dbReference type="AlphaFoldDB" id="A0A7M7IZZ0"/>
<dbReference type="RefSeq" id="XP_022644904.1">
    <property type="nucleotide sequence ID" value="XM_022789169.1"/>
</dbReference>
<dbReference type="EnsemblMetazoa" id="XM_022789169">
    <property type="protein sequence ID" value="XP_022644904"/>
    <property type="gene ID" value="LOC111243496"/>
</dbReference>
<dbReference type="InParanoid" id="A0A7M7IZZ0"/>
<comment type="cofactor">
    <cofactor evidence="1 13">
        <name>heme</name>
        <dbReference type="ChEBI" id="CHEBI:30413"/>
    </cofactor>
</comment>
<evidence type="ECO:0000256" key="4">
    <source>
        <dbReference type="ARBA" id="ARBA00010617"/>
    </source>
</evidence>
<evidence type="ECO:0000256" key="1">
    <source>
        <dbReference type="ARBA" id="ARBA00001971"/>
    </source>
</evidence>
<dbReference type="GO" id="GO:0004497">
    <property type="term" value="F:monooxygenase activity"/>
    <property type="evidence" value="ECO:0007669"/>
    <property type="project" value="UniProtKB-KW"/>
</dbReference>
<evidence type="ECO:0000256" key="2">
    <source>
        <dbReference type="ARBA" id="ARBA00004174"/>
    </source>
</evidence>
<keyword evidence="12" id="KW-0472">Membrane</keyword>
<keyword evidence="11 14" id="KW-0503">Monooxygenase</keyword>
<accession>A0A7M7IZZ0</accession>
<dbReference type="Pfam" id="PF00067">
    <property type="entry name" value="p450"/>
    <property type="match status" value="1"/>
</dbReference>
<dbReference type="InterPro" id="IPR001128">
    <property type="entry name" value="Cyt_P450"/>
</dbReference>
<feature type="signal peptide" evidence="15">
    <location>
        <begin position="1"/>
        <end position="18"/>
    </location>
</feature>
<dbReference type="InterPro" id="IPR036396">
    <property type="entry name" value="Cyt_P450_sf"/>
</dbReference>
<dbReference type="InterPro" id="IPR017972">
    <property type="entry name" value="Cyt_P450_CS"/>
</dbReference>
<feature type="binding site" description="axial binding residue" evidence="13">
    <location>
        <position position="433"/>
    </location>
    <ligand>
        <name>heme</name>
        <dbReference type="ChEBI" id="CHEBI:30413"/>
    </ligand>
    <ligandPart>
        <name>Fe</name>
        <dbReference type="ChEBI" id="CHEBI:18248"/>
    </ligandPart>
</feature>
<dbReference type="PANTHER" id="PTHR24292">
    <property type="entry name" value="CYTOCHROME P450"/>
    <property type="match status" value="1"/>
</dbReference>
<evidence type="ECO:0000256" key="14">
    <source>
        <dbReference type="RuleBase" id="RU000461"/>
    </source>
</evidence>
<evidence type="ECO:0000256" key="7">
    <source>
        <dbReference type="ARBA" id="ARBA00022824"/>
    </source>
</evidence>
<evidence type="ECO:0000256" key="5">
    <source>
        <dbReference type="ARBA" id="ARBA00022617"/>
    </source>
</evidence>
<comment type="subcellular location">
    <subcellularLocation>
        <location evidence="3">Endoplasmic reticulum membrane</location>
        <topology evidence="3">Peripheral membrane protein</topology>
    </subcellularLocation>
    <subcellularLocation>
        <location evidence="2">Microsome membrane</location>
        <topology evidence="2">Peripheral membrane protein</topology>
    </subcellularLocation>
</comment>
<dbReference type="GO" id="GO:0016705">
    <property type="term" value="F:oxidoreductase activity, acting on paired donors, with incorporation or reduction of molecular oxygen"/>
    <property type="evidence" value="ECO:0007669"/>
    <property type="project" value="InterPro"/>
</dbReference>
<keyword evidence="6 13" id="KW-0479">Metal-binding</keyword>
<evidence type="ECO:0008006" key="18">
    <source>
        <dbReference type="Google" id="ProtNLM"/>
    </source>
</evidence>
<evidence type="ECO:0000256" key="8">
    <source>
        <dbReference type="ARBA" id="ARBA00022848"/>
    </source>
</evidence>
<evidence type="ECO:0000256" key="3">
    <source>
        <dbReference type="ARBA" id="ARBA00004406"/>
    </source>
</evidence>
<dbReference type="InterPro" id="IPR050476">
    <property type="entry name" value="Insect_CytP450_Detox"/>
</dbReference>
<keyword evidence="17" id="KW-1185">Reference proteome</keyword>
<keyword evidence="7" id="KW-0256">Endoplasmic reticulum</keyword>
<dbReference type="SUPFAM" id="SSF48264">
    <property type="entry name" value="Cytochrome P450"/>
    <property type="match status" value="1"/>
</dbReference>
<evidence type="ECO:0000256" key="11">
    <source>
        <dbReference type="ARBA" id="ARBA00023033"/>
    </source>
</evidence>
<dbReference type="PRINTS" id="PR00385">
    <property type="entry name" value="P450"/>
</dbReference>
<dbReference type="PRINTS" id="PR00463">
    <property type="entry name" value="EP450I"/>
</dbReference>
<dbReference type="OrthoDB" id="6475461at2759"/>
<organism evidence="16 17">
    <name type="scientific">Varroa destructor</name>
    <name type="common">Honeybee mite</name>
    <dbReference type="NCBI Taxonomy" id="109461"/>
    <lineage>
        <taxon>Eukaryota</taxon>
        <taxon>Metazoa</taxon>
        <taxon>Ecdysozoa</taxon>
        <taxon>Arthropoda</taxon>
        <taxon>Chelicerata</taxon>
        <taxon>Arachnida</taxon>
        <taxon>Acari</taxon>
        <taxon>Parasitiformes</taxon>
        <taxon>Mesostigmata</taxon>
        <taxon>Gamasina</taxon>
        <taxon>Dermanyssoidea</taxon>
        <taxon>Varroidae</taxon>
        <taxon>Varroa</taxon>
    </lineage>
</organism>
<dbReference type="Proteomes" id="UP000594260">
    <property type="component" value="Unplaced"/>
</dbReference>
<name>A0A7M7IZZ0_VARDE</name>